<dbReference type="AlphaFoldDB" id="A0A381QEI8"/>
<keyword evidence="2" id="KW-0813">Transport</keyword>
<evidence type="ECO:0000313" key="8">
    <source>
        <dbReference type="EMBL" id="SUZ77706.1"/>
    </source>
</evidence>
<reference evidence="8" key="1">
    <citation type="submission" date="2018-05" db="EMBL/GenBank/DDBJ databases">
        <authorList>
            <person name="Lanie J.A."/>
            <person name="Ng W.-L."/>
            <person name="Kazmierczak K.M."/>
            <person name="Andrzejewski T.M."/>
            <person name="Davidsen T.M."/>
            <person name="Wayne K.J."/>
            <person name="Tettelin H."/>
            <person name="Glass J.I."/>
            <person name="Rusch D."/>
            <person name="Podicherti R."/>
            <person name="Tsui H.-C.T."/>
            <person name="Winkler M.E."/>
        </authorList>
    </citation>
    <scope>NUCLEOTIDE SEQUENCE</scope>
</reference>
<evidence type="ECO:0000259" key="7">
    <source>
        <dbReference type="PROSITE" id="PS50893"/>
    </source>
</evidence>
<dbReference type="InterPro" id="IPR017871">
    <property type="entry name" value="ABC_transporter-like_CS"/>
</dbReference>
<evidence type="ECO:0000256" key="6">
    <source>
        <dbReference type="ARBA" id="ARBA00023136"/>
    </source>
</evidence>
<keyword evidence="3" id="KW-1003">Cell membrane</keyword>
<organism evidence="8">
    <name type="scientific">marine metagenome</name>
    <dbReference type="NCBI Taxonomy" id="408172"/>
    <lineage>
        <taxon>unclassified sequences</taxon>
        <taxon>metagenomes</taxon>
        <taxon>ecological metagenomes</taxon>
    </lineage>
</organism>
<dbReference type="GO" id="GO:0016887">
    <property type="term" value="F:ATP hydrolysis activity"/>
    <property type="evidence" value="ECO:0007669"/>
    <property type="project" value="InterPro"/>
</dbReference>
<evidence type="ECO:0000256" key="3">
    <source>
        <dbReference type="ARBA" id="ARBA00022475"/>
    </source>
</evidence>
<sequence length="342" mass="36938">MPLLEVTDLRTYFSTDAGVARAVDGVSLQVGAGETLGIVGESGCGKTVTALSVLRLIPSPPGEIVAGSSIRFEDEELLEIEPGRLRAIRGNEISMIFQEPMTSLNPVFTVGHQIQEVLRLHRGLSKDDARAAGVALLREVGISEPDQRFDAYPHQLSGGMLQRVMIAIALSCEPRLLIADEPTTALDVTIQAQILDLLVELQRKHGMALLFITHDLGVIAEVCDRVVVMYGGQVVEAGTTEEILTRPEHPYTQGLLASLPGIGDRDVRLNPIPGTVPSAVDWPEGCRFRDRCSFAWERCVESAPDLLPVEGGSSRSARCWLLDEDDSSGAGQRTHVTSGEPT</sequence>
<dbReference type="InterPro" id="IPR003439">
    <property type="entry name" value="ABC_transporter-like_ATP-bd"/>
</dbReference>
<dbReference type="PROSITE" id="PS50893">
    <property type="entry name" value="ABC_TRANSPORTER_2"/>
    <property type="match status" value="1"/>
</dbReference>
<name>A0A381QEI8_9ZZZZ</name>
<dbReference type="SUPFAM" id="SSF52540">
    <property type="entry name" value="P-loop containing nucleoside triphosphate hydrolases"/>
    <property type="match status" value="1"/>
</dbReference>
<dbReference type="GO" id="GO:0005886">
    <property type="term" value="C:plasma membrane"/>
    <property type="evidence" value="ECO:0007669"/>
    <property type="project" value="UniProtKB-SubCell"/>
</dbReference>
<evidence type="ECO:0000256" key="2">
    <source>
        <dbReference type="ARBA" id="ARBA00022448"/>
    </source>
</evidence>
<dbReference type="Gene3D" id="3.40.50.300">
    <property type="entry name" value="P-loop containing nucleotide triphosphate hydrolases"/>
    <property type="match status" value="1"/>
</dbReference>
<dbReference type="Pfam" id="PF00005">
    <property type="entry name" value="ABC_tran"/>
    <property type="match status" value="1"/>
</dbReference>
<accession>A0A381QEI8</accession>
<dbReference type="FunFam" id="3.40.50.300:FF:000016">
    <property type="entry name" value="Oligopeptide ABC transporter ATP-binding component"/>
    <property type="match status" value="1"/>
</dbReference>
<dbReference type="SMART" id="SM00382">
    <property type="entry name" value="AAA"/>
    <property type="match status" value="1"/>
</dbReference>
<keyword evidence="6" id="KW-0472">Membrane</keyword>
<dbReference type="InterPro" id="IPR050388">
    <property type="entry name" value="ABC_Ni/Peptide_Import"/>
</dbReference>
<feature type="domain" description="ABC transporter" evidence="7">
    <location>
        <begin position="4"/>
        <end position="256"/>
    </location>
</feature>
<dbReference type="Pfam" id="PF08352">
    <property type="entry name" value="oligo_HPY"/>
    <property type="match status" value="1"/>
</dbReference>
<dbReference type="GO" id="GO:0005524">
    <property type="term" value="F:ATP binding"/>
    <property type="evidence" value="ECO:0007669"/>
    <property type="project" value="UniProtKB-KW"/>
</dbReference>
<keyword evidence="4" id="KW-0547">Nucleotide-binding</keyword>
<evidence type="ECO:0000256" key="5">
    <source>
        <dbReference type="ARBA" id="ARBA00022840"/>
    </source>
</evidence>
<evidence type="ECO:0000256" key="1">
    <source>
        <dbReference type="ARBA" id="ARBA00004202"/>
    </source>
</evidence>
<dbReference type="InterPro" id="IPR013563">
    <property type="entry name" value="Oligopep_ABC_C"/>
</dbReference>
<dbReference type="EMBL" id="UINC01001327">
    <property type="protein sequence ID" value="SUZ77706.1"/>
    <property type="molecule type" value="Genomic_DNA"/>
</dbReference>
<dbReference type="GO" id="GO:0015833">
    <property type="term" value="P:peptide transport"/>
    <property type="evidence" value="ECO:0007669"/>
    <property type="project" value="InterPro"/>
</dbReference>
<evidence type="ECO:0000256" key="4">
    <source>
        <dbReference type="ARBA" id="ARBA00022741"/>
    </source>
</evidence>
<gene>
    <name evidence="8" type="ORF">METZ01_LOCUS30560</name>
</gene>
<dbReference type="PANTHER" id="PTHR43297">
    <property type="entry name" value="OLIGOPEPTIDE TRANSPORT ATP-BINDING PROTEIN APPD"/>
    <property type="match status" value="1"/>
</dbReference>
<dbReference type="InterPro" id="IPR027417">
    <property type="entry name" value="P-loop_NTPase"/>
</dbReference>
<dbReference type="CDD" id="cd03257">
    <property type="entry name" value="ABC_NikE_OppD_transporters"/>
    <property type="match status" value="1"/>
</dbReference>
<protein>
    <recommendedName>
        <fullName evidence="7">ABC transporter domain-containing protein</fullName>
    </recommendedName>
</protein>
<dbReference type="InterPro" id="IPR003593">
    <property type="entry name" value="AAA+_ATPase"/>
</dbReference>
<dbReference type="NCBIfam" id="TIGR01727">
    <property type="entry name" value="oligo_HPY"/>
    <property type="match status" value="1"/>
</dbReference>
<dbReference type="PANTHER" id="PTHR43297:SF2">
    <property type="entry name" value="DIPEPTIDE TRANSPORT ATP-BINDING PROTEIN DPPD"/>
    <property type="match status" value="1"/>
</dbReference>
<comment type="subcellular location">
    <subcellularLocation>
        <location evidence="1">Cell membrane</location>
        <topology evidence="1">Peripheral membrane protein</topology>
    </subcellularLocation>
</comment>
<proteinExistence type="predicted"/>
<keyword evidence="5" id="KW-0067">ATP-binding</keyword>
<dbReference type="PROSITE" id="PS00211">
    <property type="entry name" value="ABC_TRANSPORTER_1"/>
    <property type="match status" value="1"/>
</dbReference>